<accession>A0A917R6Y6</accession>
<dbReference type="EMBL" id="BMMH01000001">
    <property type="protein sequence ID" value="GGK92628.1"/>
    <property type="molecule type" value="Genomic_DNA"/>
</dbReference>
<feature type="domain" description="Glycosyltransferase RgtA/B/C/D-like" evidence="9">
    <location>
        <begin position="65"/>
        <end position="225"/>
    </location>
</feature>
<keyword evidence="11" id="KW-1185">Reference proteome</keyword>
<evidence type="ECO:0000313" key="10">
    <source>
        <dbReference type="EMBL" id="GGK92628.1"/>
    </source>
</evidence>
<keyword evidence="7 8" id="KW-0472">Membrane</keyword>
<comment type="subcellular location">
    <subcellularLocation>
        <location evidence="1">Cell membrane</location>
        <topology evidence="1">Multi-pass membrane protein</topology>
    </subcellularLocation>
</comment>
<evidence type="ECO:0000259" key="9">
    <source>
        <dbReference type="Pfam" id="PF13231"/>
    </source>
</evidence>
<gene>
    <name evidence="10" type="ORF">GCM10011588_03890</name>
</gene>
<keyword evidence="4 10" id="KW-0808">Transferase</keyword>
<dbReference type="Pfam" id="PF13231">
    <property type="entry name" value="PMT_2"/>
    <property type="match status" value="1"/>
</dbReference>
<sequence>MTTKTDTAAPPSDMPADRPFATGPVLGVAAVAAVVLVLSATRYGYFGDELYFLAAGRRLSFGYADQGPVLPLLAALADTVAPGSLVALRLPAIVVTVVAVVVSALIAREFGGGRPAQVLTAVGYATSPFLLMQAKNLSTNAIDSALWVLITWLIVRWVRTRRDGLLLAAAVVTAIDMQVKWLIPFFWIALAIGSLSFGPRDLVRRPLLWVGGVIVLSVSIPSLLWQAAHGWPQLGLGAVVREEQQYTGGQAMFVPLAVLIAGALGAVLLCYGVWALLRYETLRPYRFLGVSTVLLLVVFLVSGGRVYYLAGMYGMVFAAGSVALVGAVQRTGSRRRRRILLGSGAALAALSLVLIAGSTPWQNPGDIAPPANDTEAAMNIGLFGEFGWPELAAAAVAAHRSLTPAEQAHSAVLAESYWQAGALDQLARAELPEVHSPSRGFGYFGAPADSATTMVCVGGDEDRMRAQFAILEPIGHVDTRLGFLGNTLDVTLWKCAQPRRPWSQVWPEWMHL</sequence>
<evidence type="ECO:0000256" key="7">
    <source>
        <dbReference type="ARBA" id="ARBA00023136"/>
    </source>
</evidence>
<dbReference type="InterPro" id="IPR038731">
    <property type="entry name" value="RgtA/B/C-like"/>
</dbReference>
<dbReference type="AlphaFoldDB" id="A0A917R6Y6"/>
<dbReference type="GO" id="GO:0005886">
    <property type="term" value="C:plasma membrane"/>
    <property type="evidence" value="ECO:0007669"/>
    <property type="project" value="UniProtKB-SubCell"/>
</dbReference>
<name>A0A917R6Y6_9NOCA</name>
<evidence type="ECO:0000256" key="5">
    <source>
        <dbReference type="ARBA" id="ARBA00022692"/>
    </source>
</evidence>
<protein>
    <submittedName>
        <fullName evidence="10">Glycosyl transferase family 39</fullName>
    </submittedName>
</protein>
<evidence type="ECO:0000256" key="1">
    <source>
        <dbReference type="ARBA" id="ARBA00004651"/>
    </source>
</evidence>
<dbReference type="PANTHER" id="PTHR33908">
    <property type="entry name" value="MANNOSYLTRANSFERASE YKCB-RELATED"/>
    <property type="match status" value="1"/>
</dbReference>
<evidence type="ECO:0000256" key="8">
    <source>
        <dbReference type="SAM" id="Phobius"/>
    </source>
</evidence>
<keyword evidence="3" id="KW-0328">Glycosyltransferase</keyword>
<feature type="transmembrane region" description="Helical" evidence="8">
    <location>
        <begin position="86"/>
        <end position="107"/>
    </location>
</feature>
<dbReference type="Proteomes" id="UP000638263">
    <property type="component" value="Unassembled WGS sequence"/>
</dbReference>
<comment type="caution">
    <text evidence="10">The sequence shown here is derived from an EMBL/GenBank/DDBJ whole genome shotgun (WGS) entry which is preliminary data.</text>
</comment>
<dbReference type="RefSeq" id="WP_229718561.1">
    <property type="nucleotide sequence ID" value="NZ_BMMH01000001.1"/>
</dbReference>
<keyword evidence="5 8" id="KW-0812">Transmembrane</keyword>
<dbReference type="PANTHER" id="PTHR33908:SF11">
    <property type="entry name" value="MEMBRANE PROTEIN"/>
    <property type="match status" value="1"/>
</dbReference>
<reference evidence="10" key="2">
    <citation type="submission" date="2020-09" db="EMBL/GenBank/DDBJ databases">
        <authorList>
            <person name="Sun Q."/>
            <person name="Zhou Y."/>
        </authorList>
    </citation>
    <scope>NUCLEOTIDE SEQUENCE</scope>
    <source>
        <strain evidence="10">CGMCC 4.3508</strain>
    </source>
</reference>
<evidence type="ECO:0000256" key="2">
    <source>
        <dbReference type="ARBA" id="ARBA00022475"/>
    </source>
</evidence>
<dbReference type="GO" id="GO:0016763">
    <property type="term" value="F:pentosyltransferase activity"/>
    <property type="evidence" value="ECO:0007669"/>
    <property type="project" value="TreeGrafter"/>
</dbReference>
<organism evidence="10 11">
    <name type="scientific">Nocardia jinanensis</name>
    <dbReference type="NCBI Taxonomy" id="382504"/>
    <lineage>
        <taxon>Bacteria</taxon>
        <taxon>Bacillati</taxon>
        <taxon>Actinomycetota</taxon>
        <taxon>Actinomycetes</taxon>
        <taxon>Mycobacteriales</taxon>
        <taxon>Nocardiaceae</taxon>
        <taxon>Nocardia</taxon>
    </lineage>
</organism>
<keyword evidence="6 8" id="KW-1133">Transmembrane helix</keyword>
<feature type="transmembrane region" description="Helical" evidence="8">
    <location>
        <begin position="141"/>
        <end position="158"/>
    </location>
</feature>
<keyword evidence="2" id="KW-1003">Cell membrane</keyword>
<feature type="transmembrane region" description="Helical" evidence="8">
    <location>
        <begin position="339"/>
        <end position="361"/>
    </location>
</feature>
<feature type="transmembrane region" description="Helical" evidence="8">
    <location>
        <begin position="307"/>
        <end position="327"/>
    </location>
</feature>
<feature type="transmembrane region" description="Helical" evidence="8">
    <location>
        <begin position="252"/>
        <end position="277"/>
    </location>
</feature>
<reference evidence="10" key="1">
    <citation type="journal article" date="2014" name="Int. J. Syst. Evol. Microbiol.">
        <title>Complete genome sequence of Corynebacterium casei LMG S-19264T (=DSM 44701T), isolated from a smear-ripened cheese.</title>
        <authorList>
            <consortium name="US DOE Joint Genome Institute (JGI-PGF)"/>
            <person name="Walter F."/>
            <person name="Albersmeier A."/>
            <person name="Kalinowski J."/>
            <person name="Ruckert C."/>
        </authorList>
    </citation>
    <scope>NUCLEOTIDE SEQUENCE</scope>
    <source>
        <strain evidence="10">CGMCC 4.3508</strain>
    </source>
</reference>
<proteinExistence type="predicted"/>
<evidence type="ECO:0000313" key="11">
    <source>
        <dbReference type="Proteomes" id="UP000638263"/>
    </source>
</evidence>
<evidence type="ECO:0000256" key="4">
    <source>
        <dbReference type="ARBA" id="ARBA00022679"/>
    </source>
</evidence>
<evidence type="ECO:0000256" key="6">
    <source>
        <dbReference type="ARBA" id="ARBA00022989"/>
    </source>
</evidence>
<evidence type="ECO:0000256" key="3">
    <source>
        <dbReference type="ARBA" id="ARBA00022676"/>
    </source>
</evidence>
<feature type="transmembrane region" description="Helical" evidence="8">
    <location>
        <begin position="20"/>
        <end position="40"/>
    </location>
</feature>
<dbReference type="GO" id="GO:0009103">
    <property type="term" value="P:lipopolysaccharide biosynthetic process"/>
    <property type="evidence" value="ECO:0007669"/>
    <property type="project" value="UniProtKB-ARBA"/>
</dbReference>
<feature type="transmembrane region" description="Helical" evidence="8">
    <location>
        <begin position="284"/>
        <end position="301"/>
    </location>
</feature>
<dbReference type="InterPro" id="IPR050297">
    <property type="entry name" value="LipidA_mod_glycosyltrf_83"/>
</dbReference>
<feature type="transmembrane region" description="Helical" evidence="8">
    <location>
        <begin position="207"/>
        <end position="228"/>
    </location>
</feature>
<feature type="transmembrane region" description="Helical" evidence="8">
    <location>
        <begin position="178"/>
        <end position="195"/>
    </location>
</feature>